<proteinExistence type="predicted"/>
<dbReference type="Gene3D" id="3.40.710.10">
    <property type="entry name" value="DD-peptidase/beta-lactamase superfamily"/>
    <property type="match status" value="1"/>
</dbReference>
<dbReference type="PANTHER" id="PTHR43283">
    <property type="entry name" value="BETA-LACTAMASE-RELATED"/>
    <property type="match status" value="1"/>
</dbReference>
<dbReference type="PATRIC" id="fig|1300349.4.peg.2479"/>
<dbReference type="InterPro" id="IPR001466">
    <property type="entry name" value="Beta-lactam-related"/>
</dbReference>
<sequence>MIARARAAMMQAMIRPLIAALASLAVPAAAQDTPPPPASVVVAFDRESITPLIAEGMRNFDSREPVEFNDPVRIASISKLIMALAALRLMDEGKLDLDRDVSDYLGWKLRSPHHPDAPVTLAHLLSHRAGLSDAGGYFIPLGASLEAKLADPAAWRDTGPPGAAAFEYANLGSPLVATALEAASGERYDRLVERLVFAPLGVKACFNWVGCGPDLEARAVTLYRHTGEVAADAPDRLPPACTIPVAEGVECSLENYVPGTNASIFSPQGGVRIGMMDLAKIGQALFDNRGAEHFLSANAQTLFLQSMVSAINENPPFGSEAGFCGYALASYVLVDAPPCLDDLFMDGVERFGHGGEAYGLRSGLWIALGQGTSFAYFTTAVPPPSGEVETAASDPRETELMQRALALAGERDD</sequence>
<dbReference type="SUPFAM" id="SSF56601">
    <property type="entry name" value="beta-lactamase/transpeptidase-like"/>
    <property type="match status" value="1"/>
</dbReference>
<evidence type="ECO:0000313" key="3">
    <source>
        <dbReference type="EMBL" id="OBV10171.1"/>
    </source>
</evidence>
<dbReference type="Pfam" id="PF00144">
    <property type="entry name" value="Beta-lactamase"/>
    <property type="match status" value="1"/>
</dbReference>
<dbReference type="AlphaFoldDB" id="A0A1A7BEI7"/>
<organism evidence="3 4">
    <name type="scientific">Erythrobacter dokdonensis DSW-74</name>
    <dbReference type="NCBI Taxonomy" id="1300349"/>
    <lineage>
        <taxon>Bacteria</taxon>
        <taxon>Pseudomonadati</taxon>
        <taxon>Pseudomonadota</taxon>
        <taxon>Alphaproteobacteria</taxon>
        <taxon>Sphingomonadales</taxon>
        <taxon>Erythrobacteraceae</taxon>
        <taxon>Erythrobacter/Porphyrobacter group</taxon>
        <taxon>Erythrobacter</taxon>
    </lineage>
</organism>
<evidence type="ECO:0000259" key="2">
    <source>
        <dbReference type="Pfam" id="PF00144"/>
    </source>
</evidence>
<evidence type="ECO:0000256" key="1">
    <source>
        <dbReference type="SAM" id="SignalP"/>
    </source>
</evidence>
<accession>A0A1A7BEI7</accession>
<evidence type="ECO:0000313" key="4">
    <source>
        <dbReference type="Proteomes" id="UP000092484"/>
    </source>
</evidence>
<dbReference type="STRING" id="1300349.I603_2489"/>
<gene>
    <name evidence="3" type="ORF">I603_2489</name>
</gene>
<protein>
    <submittedName>
        <fullName evidence="3">Beta-lactamase</fullName>
    </submittedName>
</protein>
<feature type="signal peptide" evidence="1">
    <location>
        <begin position="1"/>
        <end position="30"/>
    </location>
</feature>
<comment type="caution">
    <text evidence="3">The sequence shown here is derived from an EMBL/GenBank/DDBJ whole genome shotgun (WGS) entry which is preliminary data.</text>
</comment>
<keyword evidence="1" id="KW-0732">Signal</keyword>
<feature type="domain" description="Beta-lactamase-related" evidence="2">
    <location>
        <begin position="56"/>
        <end position="388"/>
    </location>
</feature>
<dbReference type="Proteomes" id="UP000092484">
    <property type="component" value="Unassembled WGS sequence"/>
</dbReference>
<dbReference type="PANTHER" id="PTHR43283:SF3">
    <property type="entry name" value="BETA-LACTAMASE FAMILY PROTEIN (AFU_ORTHOLOGUE AFUA_5G07500)"/>
    <property type="match status" value="1"/>
</dbReference>
<dbReference type="EMBL" id="LZYB01000007">
    <property type="protein sequence ID" value="OBV10171.1"/>
    <property type="molecule type" value="Genomic_DNA"/>
</dbReference>
<reference evidence="3 4" key="1">
    <citation type="submission" date="2016-06" db="EMBL/GenBank/DDBJ databases">
        <title>Genome sequence of Porphyrobacter dokdonensis DSW-74.</title>
        <authorList>
            <person name="Kim J.F."/>
            <person name="Song J.Y."/>
        </authorList>
    </citation>
    <scope>NUCLEOTIDE SEQUENCE [LARGE SCALE GENOMIC DNA]</scope>
    <source>
        <strain evidence="3 4">DSW-74</strain>
    </source>
</reference>
<feature type="chain" id="PRO_5008354988" evidence="1">
    <location>
        <begin position="31"/>
        <end position="413"/>
    </location>
</feature>
<name>A0A1A7BEI7_9SPHN</name>
<keyword evidence="4" id="KW-1185">Reference proteome</keyword>
<dbReference type="InterPro" id="IPR012338">
    <property type="entry name" value="Beta-lactam/transpept-like"/>
</dbReference>
<dbReference type="InterPro" id="IPR050789">
    <property type="entry name" value="Diverse_Enzym_Activities"/>
</dbReference>